<dbReference type="PANTHER" id="PTHR23147">
    <property type="entry name" value="SERINE/ARGININE RICH SPLICING FACTOR"/>
    <property type="match status" value="1"/>
</dbReference>
<keyword evidence="1" id="KW-0694">RNA-binding</keyword>
<feature type="compositionally biased region" description="Low complexity" evidence="2">
    <location>
        <begin position="957"/>
        <end position="967"/>
    </location>
</feature>
<dbReference type="PROSITE" id="PS50102">
    <property type="entry name" value="RRM"/>
    <property type="match status" value="2"/>
</dbReference>
<dbReference type="InterPro" id="IPR000504">
    <property type="entry name" value="RRM_dom"/>
</dbReference>
<dbReference type="InterPro" id="IPR050907">
    <property type="entry name" value="SRSF"/>
</dbReference>
<evidence type="ECO:0000256" key="1">
    <source>
        <dbReference type="PROSITE-ProRule" id="PRU00176"/>
    </source>
</evidence>
<evidence type="ECO:0000259" key="3">
    <source>
        <dbReference type="PROSITE" id="PS50102"/>
    </source>
</evidence>
<feature type="compositionally biased region" description="Basic and acidic residues" evidence="2">
    <location>
        <begin position="974"/>
        <end position="985"/>
    </location>
</feature>
<dbReference type="SMART" id="SM00360">
    <property type="entry name" value="RRM"/>
    <property type="match status" value="2"/>
</dbReference>
<feature type="region of interest" description="Disordered" evidence="2">
    <location>
        <begin position="858"/>
        <end position="985"/>
    </location>
</feature>
<evidence type="ECO:0000313" key="4">
    <source>
        <dbReference type="EMBL" id="KAL0071781.1"/>
    </source>
</evidence>
<feature type="compositionally biased region" description="Low complexity" evidence="2">
    <location>
        <begin position="880"/>
        <end position="891"/>
    </location>
</feature>
<evidence type="ECO:0000256" key="2">
    <source>
        <dbReference type="SAM" id="MobiDB-lite"/>
    </source>
</evidence>
<dbReference type="InterPro" id="IPR012677">
    <property type="entry name" value="Nucleotide-bd_a/b_plait_sf"/>
</dbReference>
<feature type="region of interest" description="Disordered" evidence="2">
    <location>
        <begin position="637"/>
        <end position="658"/>
    </location>
</feature>
<reference evidence="4 5" key="1">
    <citation type="submission" date="2024-05" db="EMBL/GenBank/DDBJ databases">
        <title>A draft genome resource for the thread blight pathogen Marasmius tenuissimus strain MS-2.</title>
        <authorList>
            <person name="Yulfo-Soto G.E."/>
            <person name="Baruah I.K."/>
            <person name="Amoako-Attah I."/>
            <person name="Bukari Y."/>
            <person name="Meinhardt L.W."/>
            <person name="Bailey B.A."/>
            <person name="Cohen S.P."/>
        </authorList>
    </citation>
    <scope>NUCLEOTIDE SEQUENCE [LARGE SCALE GENOMIC DNA]</scope>
    <source>
        <strain evidence="4 5">MS-2</strain>
    </source>
</reference>
<proteinExistence type="predicted"/>
<protein>
    <recommendedName>
        <fullName evidence="3">RRM domain-containing protein</fullName>
    </recommendedName>
</protein>
<organism evidence="4 5">
    <name type="scientific">Marasmius tenuissimus</name>
    <dbReference type="NCBI Taxonomy" id="585030"/>
    <lineage>
        <taxon>Eukaryota</taxon>
        <taxon>Fungi</taxon>
        <taxon>Dikarya</taxon>
        <taxon>Basidiomycota</taxon>
        <taxon>Agaricomycotina</taxon>
        <taxon>Agaricomycetes</taxon>
        <taxon>Agaricomycetidae</taxon>
        <taxon>Agaricales</taxon>
        <taxon>Marasmiineae</taxon>
        <taxon>Marasmiaceae</taxon>
        <taxon>Marasmius</taxon>
    </lineage>
</organism>
<name>A0ABR3ACV0_9AGAR</name>
<feature type="region of interest" description="Disordered" evidence="2">
    <location>
        <begin position="828"/>
        <end position="847"/>
    </location>
</feature>
<feature type="domain" description="RRM" evidence="3">
    <location>
        <begin position="465"/>
        <end position="545"/>
    </location>
</feature>
<sequence>MADARGVELDASVMQRKYEKMPHDASVFVGSLPPHIDNNELVRLLTEHLSEHAEVKCVKVIRDNKGGACAFVQCQDAASAARLIHTLHSNPPKPFLGRHLRYEQARAFRTLLVSYCVPIHHIMATENGTMESGIASNTIELDLPPAMRIVRSKHSRSHTINYNALALEPESKVGHTREPSIEQGLHLEPLMFDDKTLKSICAYFGPLEMFESVPTVGGVTEGVVDWTLFPAPHNAPRKPSMDKRVFEVKWEHRDDCVNSPEGSPLEGHLGSRYAVKRRRICDAPRTILATQASADVSANRKGVSHHDGSESSLYRAFTEPFPEPEWNVKSVSLPHEDSARTLVAEPGLSWSTTELLSLDDAKDLPDSDVWSGNTGLDVGQKLDSVCVMAKRLSEMKLPSAALESCAFAVADSSDRSSGGNELELPPAPALTIEGYGNVSVPKGFGDETGNFQIGVSSGERTLDTTTLFVGGLELNGPGAWDEGKVRSYFEKFEGLQNVRIIRPANGKAAFAFVKFDNTDSPARAIRQEHNRIYQGRAMRVQFREYNFSRGAFVRGRGRGHFAPIQSAASHARKMQPQHIRADVSADLTLSDMSISTADTTRAEELTPIPGESKNPLPETAAPDVLGIVSTQTSDFAEKPQGVDFPNLTRPNSRSPIEGISQPERYREWYEVNVPQQEVPSTNVTPSPTAIPGSEGATNGTQYPVPPPAGYYTAPSWMQPYPPQVQYPVPYVPGYPVYPIPNPSQPTYPSSTGSDSHVPTSTAPNHWPVYGPYIPYPSPYPPRPPHTAEQPVPPQGPSQPPVAPSGFLQGEQGTLIAVYRQDALDHYMHQSVSGNPPPSQSHIPHVWPQYPPPPYPVVASSQAPPRTAPVSGLQPPKQVLGSAGPPSVAGGARLSRAPPPVVFNNGNANITTREHDGHAGTPKRGRRDGAFHQRNAYPRQGPHRHGRGASFVHQGDFPANPANGNPGNFSNWPMGRREAIKPFHLS</sequence>
<gene>
    <name evidence="4" type="ORF">AAF712_000703</name>
</gene>
<feature type="region of interest" description="Disordered" evidence="2">
    <location>
        <begin position="777"/>
        <end position="807"/>
    </location>
</feature>
<dbReference type="Pfam" id="PF00076">
    <property type="entry name" value="RRM_1"/>
    <property type="match status" value="1"/>
</dbReference>
<feature type="compositionally biased region" description="Polar residues" evidence="2">
    <location>
        <begin position="676"/>
        <end position="687"/>
    </location>
</feature>
<feature type="compositionally biased region" description="Pro residues" evidence="2">
    <location>
        <begin position="777"/>
        <end position="802"/>
    </location>
</feature>
<feature type="region of interest" description="Disordered" evidence="2">
    <location>
        <begin position="676"/>
        <end position="703"/>
    </location>
</feature>
<dbReference type="InterPro" id="IPR035979">
    <property type="entry name" value="RBD_domain_sf"/>
</dbReference>
<dbReference type="Gene3D" id="3.30.70.330">
    <property type="match status" value="2"/>
</dbReference>
<accession>A0ABR3ACV0</accession>
<feature type="domain" description="RRM" evidence="3">
    <location>
        <begin position="25"/>
        <end position="107"/>
    </location>
</feature>
<comment type="caution">
    <text evidence="4">The sequence shown here is derived from an EMBL/GenBank/DDBJ whole genome shotgun (WGS) entry which is preliminary data.</text>
</comment>
<dbReference type="SUPFAM" id="SSF54928">
    <property type="entry name" value="RNA-binding domain, RBD"/>
    <property type="match status" value="2"/>
</dbReference>
<keyword evidence="5" id="KW-1185">Reference proteome</keyword>
<dbReference type="Proteomes" id="UP001437256">
    <property type="component" value="Unassembled WGS sequence"/>
</dbReference>
<dbReference type="EMBL" id="JBBXMP010000002">
    <property type="protein sequence ID" value="KAL0071781.1"/>
    <property type="molecule type" value="Genomic_DNA"/>
</dbReference>
<evidence type="ECO:0000313" key="5">
    <source>
        <dbReference type="Proteomes" id="UP001437256"/>
    </source>
</evidence>